<proteinExistence type="predicted"/>
<evidence type="ECO:0000313" key="2">
    <source>
        <dbReference type="Proteomes" id="UP000006002"/>
    </source>
</evidence>
<gene>
    <name evidence="1" type="ORF">RUMOBE_03090</name>
</gene>
<dbReference type="Proteomes" id="UP000006002">
    <property type="component" value="Unassembled WGS sequence"/>
</dbReference>
<reference evidence="1 2" key="1">
    <citation type="submission" date="2007-03" db="EMBL/GenBank/DDBJ databases">
        <authorList>
            <person name="Fulton L."/>
            <person name="Clifton S."/>
            <person name="Fulton B."/>
            <person name="Xu J."/>
            <person name="Minx P."/>
            <person name="Pepin K.H."/>
            <person name="Johnson M."/>
            <person name="Thiruvilangam P."/>
            <person name="Bhonagiri V."/>
            <person name="Nash W.E."/>
            <person name="Mardis E.R."/>
            <person name="Wilson R.K."/>
        </authorList>
    </citation>
    <scope>NUCLEOTIDE SEQUENCE [LARGE SCALE GENOMIC DNA]</scope>
    <source>
        <strain evidence="1 2">ATCC 29174</strain>
    </source>
</reference>
<name>A5ZVP7_9FIRM</name>
<dbReference type="HOGENOM" id="CLU_3305592_0_0_9"/>
<reference evidence="1 2" key="2">
    <citation type="submission" date="2007-04" db="EMBL/GenBank/DDBJ databases">
        <title>Draft genome sequence of Ruminococcus obeum (ATCC 29174).</title>
        <authorList>
            <person name="Sudarsanam P."/>
            <person name="Ley R."/>
            <person name="Guruge J."/>
            <person name="Turnbaugh P.J."/>
            <person name="Mahowald M."/>
            <person name="Liep D."/>
            <person name="Gordon J."/>
        </authorList>
    </citation>
    <scope>NUCLEOTIDE SEQUENCE [LARGE SCALE GENOMIC DNA]</scope>
    <source>
        <strain evidence="1 2">ATCC 29174</strain>
    </source>
</reference>
<dbReference type="AlphaFoldDB" id="A5ZVP7"/>
<comment type="caution">
    <text evidence="1">The sequence shown here is derived from an EMBL/GenBank/DDBJ whole genome shotgun (WGS) entry which is preliminary data.</text>
</comment>
<organism evidence="1 2">
    <name type="scientific">Blautia obeum ATCC 29174</name>
    <dbReference type="NCBI Taxonomy" id="411459"/>
    <lineage>
        <taxon>Bacteria</taxon>
        <taxon>Bacillati</taxon>
        <taxon>Bacillota</taxon>
        <taxon>Clostridia</taxon>
        <taxon>Lachnospirales</taxon>
        <taxon>Lachnospiraceae</taxon>
        <taxon>Blautia</taxon>
    </lineage>
</organism>
<protein>
    <submittedName>
        <fullName evidence="1">Uncharacterized protein</fullName>
    </submittedName>
</protein>
<sequence length="39" mass="4691">MYSNGESAKMEQALNERGNRYAVFQKIRQIWRRNLCSLE</sequence>
<accession>A5ZVP7</accession>
<dbReference type="EMBL" id="AAVO02000016">
    <property type="protein sequence ID" value="EDM86288.1"/>
    <property type="molecule type" value="Genomic_DNA"/>
</dbReference>
<evidence type="ECO:0000313" key="1">
    <source>
        <dbReference type="EMBL" id="EDM86288.1"/>
    </source>
</evidence>